<dbReference type="InterPro" id="IPR015424">
    <property type="entry name" value="PyrdxlP-dep_Trfase"/>
</dbReference>
<dbReference type="SMART" id="SM00345">
    <property type="entry name" value="HTH_GNTR"/>
    <property type="match status" value="1"/>
</dbReference>
<keyword evidence="5" id="KW-0804">Transcription</keyword>
<reference evidence="7 8" key="1">
    <citation type="submission" date="2017-01" db="EMBL/GenBank/DDBJ databases">
        <title>Whole-Genome Shotgun Sequencing of Two beta-Proteobacterial Species in Search of the Bulgecin Biosynthetic Cluster.</title>
        <authorList>
            <person name="Horsman M.E."/>
            <person name="Marous D.R."/>
            <person name="Li R."/>
            <person name="Oliver R.A."/>
            <person name="Byun B."/>
            <person name="Emrich S.J."/>
            <person name="Boggess B."/>
            <person name="Townsend C.A."/>
            <person name="Mobashery S."/>
        </authorList>
    </citation>
    <scope>NUCLEOTIDE SEQUENCE [LARGE SCALE GENOMIC DNA]</scope>
    <source>
        <strain evidence="7 8">ATCC 31433</strain>
    </source>
</reference>
<dbReference type="SUPFAM" id="SSF53383">
    <property type="entry name" value="PLP-dependent transferases"/>
    <property type="match status" value="1"/>
</dbReference>
<dbReference type="InterPro" id="IPR051446">
    <property type="entry name" value="HTH_trans_reg/aminotransferase"/>
</dbReference>
<dbReference type="SUPFAM" id="SSF46785">
    <property type="entry name" value="Winged helix' DNA-binding domain"/>
    <property type="match status" value="1"/>
</dbReference>
<accession>A0A2A4FC01</accession>
<dbReference type="InterPro" id="IPR000524">
    <property type="entry name" value="Tscrpt_reg_HTH_GntR"/>
</dbReference>
<dbReference type="InterPro" id="IPR015421">
    <property type="entry name" value="PyrdxlP-dep_Trfase_major"/>
</dbReference>
<dbReference type="Gene3D" id="3.40.640.10">
    <property type="entry name" value="Type I PLP-dependent aspartate aminotransferase-like (Major domain)"/>
    <property type="match status" value="1"/>
</dbReference>
<keyword evidence="4" id="KW-0238">DNA-binding</keyword>
<dbReference type="InterPro" id="IPR004839">
    <property type="entry name" value="Aminotransferase_I/II_large"/>
</dbReference>
<dbReference type="AlphaFoldDB" id="A0A2A4FC01"/>
<dbReference type="GO" id="GO:0003677">
    <property type="term" value="F:DNA binding"/>
    <property type="evidence" value="ECO:0007669"/>
    <property type="project" value="UniProtKB-KW"/>
</dbReference>
<keyword evidence="2" id="KW-0663">Pyridoxal phosphate</keyword>
<dbReference type="InterPro" id="IPR015422">
    <property type="entry name" value="PyrdxlP-dep_Trfase_small"/>
</dbReference>
<dbReference type="Proteomes" id="UP000217994">
    <property type="component" value="Unassembled WGS sequence"/>
</dbReference>
<keyword evidence="3" id="KW-0805">Transcription regulation</keyword>
<dbReference type="CDD" id="cd00609">
    <property type="entry name" value="AAT_like"/>
    <property type="match status" value="1"/>
</dbReference>
<dbReference type="CDD" id="cd07377">
    <property type="entry name" value="WHTH_GntR"/>
    <property type="match status" value="1"/>
</dbReference>
<dbReference type="Pfam" id="PF00155">
    <property type="entry name" value="Aminotran_1_2"/>
    <property type="match status" value="1"/>
</dbReference>
<dbReference type="GO" id="GO:0003700">
    <property type="term" value="F:DNA-binding transcription factor activity"/>
    <property type="evidence" value="ECO:0007669"/>
    <property type="project" value="InterPro"/>
</dbReference>
<evidence type="ECO:0000256" key="3">
    <source>
        <dbReference type="ARBA" id="ARBA00023015"/>
    </source>
</evidence>
<evidence type="ECO:0000313" key="7">
    <source>
        <dbReference type="EMBL" id="PCE30212.1"/>
    </source>
</evidence>
<organism evidence="7 8">
    <name type="scientific">Burkholderia ubonensis subsp. mesacidophila</name>
    <dbReference type="NCBI Taxonomy" id="265293"/>
    <lineage>
        <taxon>Bacteria</taxon>
        <taxon>Pseudomonadati</taxon>
        <taxon>Pseudomonadota</taxon>
        <taxon>Betaproteobacteria</taxon>
        <taxon>Burkholderiales</taxon>
        <taxon>Burkholderiaceae</taxon>
        <taxon>Burkholderia</taxon>
        <taxon>Burkholderia cepacia complex</taxon>
    </lineage>
</organism>
<dbReference type="PANTHER" id="PTHR46577">
    <property type="entry name" value="HTH-TYPE TRANSCRIPTIONAL REGULATORY PROTEIN GABR"/>
    <property type="match status" value="1"/>
</dbReference>
<gene>
    <name evidence="7" type="ORF">BZL54_22455</name>
</gene>
<evidence type="ECO:0000256" key="5">
    <source>
        <dbReference type="ARBA" id="ARBA00023163"/>
    </source>
</evidence>
<name>A0A2A4FC01_9BURK</name>
<evidence type="ECO:0000313" key="8">
    <source>
        <dbReference type="Proteomes" id="UP000217994"/>
    </source>
</evidence>
<dbReference type="Gene3D" id="1.10.10.10">
    <property type="entry name" value="Winged helix-like DNA-binding domain superfamily/Winged helix DNA-binding domain"/>
    <property type="match status" value="1"/>
</dbReference>
<dbReference type="GO" id="GO:0030170">
    <property type="term" value="F:pyridoxal phosphate binding"/>
    <property type="evidence" value="ECO:0007669"/>
    <property type="project" value="InterPro"/>
</dbReference>
<evidence type="ECO:0000256" key="1">
    <source>
        <dbReference type="ARBA" id="ARBA00005384"/>
    </source>
</evidence>
<proteinExistence type="inferred from homology"/>
<comment type="caution">
    <text evidence="7">The sequence shown here is derived from an EMBL/GenBank/DDBJ whole genome shotgun (WGS) entry which is preliminary data.</text>
</comment>
<evidence type="ECO:0000259" key="6">
    <source>
        <dbReference type="PROSITE" id="PS50949"/>
    </source>
</evidence>
<evidence type="ECO:0000256" key="4">
    <source>
        <dbReference type="ARBA" id="ARBA00023125"/>
    </source>
</evidence>
<dbReference type="Pfam" id="PF00392">
    <property type="entry name" value="GntR"/>
    <property type="match status" value="1"/>
</dbReference>
<protein>
    <submittedName>
        <fullName evidence="7">Transcriptional regulator</fullName>
    </submittedName>
</protein>
<dbReference type="PANTHER" id="PTHR46577:SF2">
    <property type="entry name" value="TRANSCRIPTIONAL REGULATORY PROTEIN"/>
    <property type="match status" value="1"/>
</dbReference>
<comment type="similarity">
    <text evidence="1">In the C-terminal section; belongs to the class-I pyridoxal-phosphate-dependent aminotransferase family.</text>
</comment>
<evidence type="ECO:0000256" key="2">
    <source>
        <dbReference type="ARBA" id="ARBA00022898"/>
    </source>
</evidence>
<dbReference type="Gene3D" id="3.90.1150.10">
    <property type="entry name" value="Aspartate Aminotransferase, domain 1"/>
    <property type="match status" value="1"/>
</dbReference>
<dbReference type="InterPro" id="IPR036388">
    <property type="entry name" value="WH-like_DNA-bd_sf"/>
</dbReference>
<dbReference type="EMBL" id="MTZU01000069">
    <property type="protein sequence ID" value="PCE30212.1"/>
    <property type="molecule type" value="Genomic_DNA"/>
</dbReference>
<sequence>MQENPKRNQPLYLQLAHQIESAIRLGTYASGDRLPSLRKCAKEHAVSLSTVLEAYRNLEDARLIESRPKAGHYVAQRSRELPEPEASPPPALSAAVEAATLIETMMYSASAPNLVSFGSGYPSSGLMQSDKTRRAVLRAIQRSGTSLARYPTPPGEDALRKAIARRTLAMGCTLDPREIVLTTGTTESVSLCLMALSKPGDTIAVESPTSFGFLRILDALGLRVLEIPAHPRDGLSVDALALALRTCQVSAVLATPTLSNPMGTCMPLAERERLAQLLANHGVPMIEDVIYSDLVTGDAYSRAVRSFDADGWVLPCGSYSKTIAPGLRVGWLHAGRFAARVRMLKSATSGGNCSLNELALAELLTESSYNRRLRQLHKANSNSVGDARRIIARAFPTGTRMTDPVGGSMLWVELPGKLDSLTLFKACLEEQILIAPGTMFSASDTYRNCIRISLPGPWSAEHRRALERVGEIAGQMLADAQA</sequence>
<feature type="domain" description="HTH gntR-type" evidence="6">
    <location>
        <begin position="9"/>
        <end position="77"/>
    </location>
</feature>
<dbReference type="PROSITE" id="PS50949">
    <property type="entry name" value="HTH_GNTR"/>
    <property type="match status" value="1"/>
</dbReference>
<dbReference type="InterPro" id="IPR036390">
    <property type="entry name" value="WH_DNA-bd_sf"/>
</dbReference>